<accession>A0A0A0K929</accession>
<reference evidence="2 3" key="4">
    <citation type="journal article" date="2011" name="BMC Genomics">
        <title>RNA-Seq improves annotation of protein-coding genes in the cucumber genome.</title>
        <authorList>
            <person name="Li Z."/>
            <person name="Zhang Z."/>
            <person name="Yan P."/>
            <person name="Huang S."/>
            <person name="Fei Z."/>
            <person name="Lin K."/>
        </authorList>
    </citation>
    <scope>NUCLEOTIDE SEQUENCE [LARGE SCALE GENOMIC DNA]</scope>
    <source>
        <strain evidence="3">cv. 9930</strain>
    </source>
</reference>
<dbReference type="Proteomes" id="UP000029981">
    <property type="component" value="Chromosome 7"/>
</dbReference>
<evidence type="ECO:0000256" key="1">
    <source>
        <dbReference type="SAM" id="SignalP"/>
    </source>
</evidence>
<evidence type="ECO:0000313" key="3">
    <source>
        <dbReference type="Proteomes" id="UP000029981"/>
    </source>
</evidence>
<gene>
    <name evidence="2" type="ORF">Csa_7G394020</name>
</gene>
<evidence type="ECO:0000313" key="2">
    <source>
        <dbReference type="EMBL" id="KGN44882.1"/>
    </source>
</evidence>
<feature type="signal peptide" evidence="1">
    <location>
        <begin position="1"/>
        <end position="21"/>
    </location>
</feature>
<dbReference type="Gramene" id="KGN44882">
    <property type="protein sequence ID" value="KGN44882"/>
    <property type="gene ID" value="Csa_7G394020"/>
</dbReference>
<keyword evidence="3" id="KW-1185">Reference proteome</keyword>
<organism evidence="2 3">
    <name type="scientific">Cucumis sativus</name>
    <name type="common">Cucumber</name>
    <dbReference type="NCBI Taxonomy" id="3659"/>
    <lineage>
        <taxon>Eukaryota</taxon>
        <taxon>Viridiplantae</taxon>
        <taxon>Streptophyta</taxon>
        <taxon>Embryophyta</taxon>
        <taxon>Tracheophyta</taxon>
        <taxon>Spermatophyta</taxon>
        <taxon>Magnoliopsida</taxon>
        <taxon>eudicotyledons</taxon>
        <taxon>Gunneridae</taxon>
        <taxon>Pentapetalae</taxon>
        <taxon>rosids</taxon>
        <taxon>fabids</taxon>
        <taxon>Cucurbitales</taxon>
        <taxon>Cucurbitaceae</taxon>
        <taxon>Benincaseae</taxon>
        <taxon>Cucumis</taxon>
    </lineage>
</organism>
<name>A0A0A0K929_CUCSA</name>
<reference evidence="2 3" key="3">
    <citation type="journal article" date="2010" name="BMC Genomics">
        <title>Transcriptome sequencing and comparative analysis of cucumber flowers with different sex types.</title>
        <authorList>
            <person name="Guo S."/>
            <person name="Zheng Y."/>
            <person name="Joung J.G."/>
            <person name="Liu S."/>
            <person name="Zhang Z."/>
            <person name="Crasta O.R."/>
            <person name="Sobral B.W."/>
            <person name="Xu Y."/>
            <person name="Huang S."/>
            <person name="Fei Z."/>
        </authorList>
    </citation>
    <scope>NUCLEOTIDE SEQUENCE [LARGE SCALE GENOMIC DNA]</scope>
    <source>
        <strain evidence="3">cv. 9930</strain>
    </source>
</reference>
<reference evidence="2 3" key="2">
    <citation type="journal article" date="2009" name="PLoS ONE">
        <title>An integrated genetic and cytogenetic map of the cucumber genome.</title>
        <authorList>
            <person name="Ren Y."/>
            <person name="Zhang Z."/>
            <person name="Liu J."/>
            <person name="Staub J.E."/>
            <person name="Han Y."/>
            <person name="Cheng Z."/>
            <person name="Li X."/>
            <person name="Lu J."/>
            <person name="Miao H."/>
            <person name="Kang H."/>
            <person name="Xie B."/>
            <person name="Gu X."/>
            <person name="Wang X."/>
            <person name="Du Y."/>
            <person name="Jin W."/>
            <person name="Huang S."/>
        </authorList>
    </citation>
    <scope>NUCLEOTIDE SEQUENCE [LARGE SCALE GENOMIC DNA]</scope>
    <source>
        <strain evidence="3">cv. 9930</strain>
    </source>
</reference>
<reference evidence="2 3" key="1">
    <citation type="journal article" date="2009" name="Nat. Genet.">
        <title>The genome of the cucumber, Cucumis sativus L.</title>
        <authorList>
            <person name="Huang S."/>
            <person name="Li R."/>
            <person name="Zhang Z."/>
            <person name="Li L."/>
            <person name="Gu X."/>
            <person name="Fan W."/>
            <person name="Lucas W.J."/>
            <person name="Wang X."/>
            <person name="Xie B."/>
            <person name="Ni P."/>
            <person name="Ren Y."/>
            <person name="Zhu H."/>
            <person name="Li J."/>
            <person name="Lin K."/>
            <person name="Jin W."/>
            <person name="Fei Z."/>
            <person name="Li G."/>
            <person name="Staub J."/>
            <person name="Kilian A."/>
            <person name="van der Vossen E.A."/>
            <person name="Wu Y."/>
            <person name="Guo J."/>
            <person name="He J."/>
            <person name="Jia Z."/>
            <person name="Ren Y."/>
            <person name="Tian G."/>
            <person name="Lu Y."/>
            <person name="Ruan J."/>
            <person name="Qian W."/>
            <person name="Wang M."/>
            <person name="Huang Q."/>
            <person name="Li B."/>
            <person name="Xuan Z."/>
            <person name="Cao J."/>
            <person name="Asan"/>
            <person name="Wu Z."/>
            <person name="Zhang J."/>
            <person name="Cai Q."/>
            <person name="Bai Y."/>
            <person name="Zhao B."/>
            <person name="Han Y."/>
            <person name="Li Y."/>
            <person name="Li X."/>
            <person name="Wang S."/>
            <person name="Shi Q."/>
            <person name="Liu S."/>
            <person name="Cho W.K."/>
            <person name="Kim J.Y."/>
            <person name="Xu Y."/>
            <person name="Heller-Uszynska K."/>
            <person name="Miao H."/>
            <person name="Cheng Z."/>
            <person name="Zhang S."/>
            <person name="Wu J."/>
            <person name="Yang Y."/>
            <person name="Kang H."/>
            <person name="Li M."/>
            <person name="Liang H."/>
            <person name="Ren X."/>
            <person name="Shi Z."/>
            <person name="Wen M."/>
            <person name="Jian M."/>
            <person name="Yang H."/>
            <person name="Zhang G."/>
            <person name="Yang Z."/>
            <person name="Chen R."/>
            <person name="Liu S."/>
            <person name="Li J."/>
            <person name="Ma L."/>
            <person name="Liu H."/>
            <person name="Zhou Y."/>
            <person name="Zhao J."/>
            <person name="Fang X."/>
            <person name="Li G."/>
            <person name="Fang L."/>
            <person name="Li Y."/>
            <person name="Liu D."/>
            <person name="Zheng H."/>
            <person name="Zhang Y."/>
            <person name="Qin N."/>
            <person name="Li Z."/>
            <person name="Yang G."/>
            <person name="Yang S."/>
            <person name="Bolund L."/>
            <person name="Kristiansen K."/>
            <person name="Zheng H."/>
            <person name="Li S."/>
            <person name="Zhang X."/>
            <person name="Yang H."/>
            <person name="Wang J."/>
            <person name="Sun R."/>
            <person name="Zhang B."/>
            <person name="Jiang S."/>
            <person name="Wang J."/>
            <person name="Du Y."/>
            <person name="Li S."/>
        </authorList>
    </citation>
    <scope>NUCLEOTIDE SEQUENCE [LARGE SCALE GENOMIC DNA]</scope>
    <source>
        <strain evidence="3">cv. 9930</strain>
    </source>
</reference>
<feature type="chain" id="PRO_5001965037" evidence="1">
    <location>
        <begin position="22"/>
        <end position="114"/>
    </location>
</feature>
<protein>
    <submittedName>
        <fullName evidence="2">Uncharacterized protein</fullName>
    </submittedName>
</protein>
<dbReference type="EMBL" id="CM002928">
    <property type="protein sequence ID" value="KGN44882.1"/>
    <property type="molecule type" value="Genomic_DNA"/>
</dbReference>
<proteinExistence type="predicted"/>
<sequence length="114" mass="12516">MAAIRPLLSIAFLALFFFSESLLTSHSLTGIPHRTILNTAAHRIVDGSVEYSSYQIRKSNKLHIKDIRKRRSGPILVSSSNGNHHKSAANRPSPVASLEVGSMLCICIFLGLFL</sequence>
<dbReference type="AlphaFoldDB" id="A0A0A0K929"/>
<keyword evidence="1" id="KW-0732">Signal</keyword>